<organism evidence="11 12">
    <name type="scientific">Alcaligenes faecalis</name>
    <dbReference type="NCBI Taxonomy" id="511"/>
    <lineage>
        <taxon>Bacteria</taxon>
        <taxon>Pseudomonadati</taxon>
        <taxon>Pseudomonadota</taxon>
        <taxon>Betaproteobacteria</taxon>
        <taxon>Burkholderiales</taxon>
        <taxon>Alcaligenaceae</taxon>
        <taxon>Alcaligenes</taxon>
    </lineage>
</organism>
<dbReference type="UniPathway" id="UPA00034">
    <property type="reaction ID" value="UER00025"/>
</dbReference>
<keyword evidence="4 9" id="KW-0963">Cytoplasm</keyword>
<feature type="binding site" evidence="9">
    <location>
        <position position="24"/>
    </location>
    <ligand>
        <name>substrate</name>
    </ligand>
</feature>
<feature type="active site" description="Proton acceptor" evidence="9">
    <location>
        <position position="239"/>
    </location>
</feature>
<evidence type="ECO:0000256" key="1">
    <source>
        <dbReference type="ARBA" id="ARBA00005196"/>
    </source>
</evidence>
<comment type="catalytic activity">
    <reaction evidence="8 9">
        <text>(2S,6S)-2,6-diaminopimelate = meso-2,6-diaminopimelate</text>
        <dbReference type="Rhea" id="RHEA:15393"/>
        <dbReference type="ChEBI" id="CHEBI:57609"/>
        <dbReference type="ChEBI" id="CHEBI:57791"/>
        <dbReference type="EC" id="5.1.1.7"/>
    </reaction>
</comment>
<keyword evidence="7 9" id="KW-0413">Isomerase</keyword>
<gene>
    <name evidence="9" type="primary">dapF</name>
    <name evidence="11" type="ORF">DF183_09805</name>
</gene>
<evidence type="ECO:0000313" key="12">
    <source>
        <dbReference type="Proteomes" id="UP000245216"/>
    </source>
</evidence>
<dbReference type="EC" id="5.1.1.7" evidence="3 9"/>
<evidence type="ECO:0000256" key="3">
    <source>
        <dbReference type="ARBA" id="ARBA00013080"/>
    </source>
</evidence>
<comment type="subunit">
    <text evidence="9">Homodimer.</text>
</comment>
<dbReference type="GO" id="GO:0008837">
    <property type="term" value="F:diaminopimelate epimerase activity"/>
    <property type="evidence" value="ECO:0007669"/>
    <property type="project" value="UniProtKB-UniRule"/>
</dbReference>
<dbReference type="GO" id="GO:0005829">
    <property type="term" value="C:cytosol"/>
    <property type="evidence" value="ECO:0007669"/>
    <property type="project" value="TreeGrafter"/>
</dbReference>
<feature type="binding site" evidence="9">
    <location>
        <position position="212"/>
    </location>
    <ligand>
        <name>substrate</name>
    </ligand>
</feature>
<dbReference type="SUPFAM" id="SSF54506">
    <property type="entry name" value="Diaminopimelate epimerase-like"/>
    <property type="match status" value="2"/>
</dbReference>
<evidence type="ECO:0000313" key="11">
    <source>
        <dbReference type="EMBL" id="PWE14965.1"/>
    </source>
</evidence>
<dbReference type="PANTHER" id="PTHR31689">
    <property type="entry name" value="DIAMINOPIMELATE EPIMERASE, CHLOROPLASTIC"/>
    <property type="match status" value="1"/>
</dbReference>
<comment type="similarity">
    <text evidence="2 9">Belongs to the diaminopimelate epimerase family.</text>
</comment>
<dbReference type="InterPro" id="IPR001653">
    <property type="entry name" value="DAP_epimerase_DapF"/>
</dbReference>
<dbReference type="InterPro" id="IPR018510">
    <property type="entry name" value="DAP_epimerase_AS"/>
</dbReference>
<comment type="pathway">
    <text evidence="1 9">Amino-acid biosynthesis; L-lysine biosynthesis via DAP pathway; DL-2,6-diaminopimelate from LL-2,6-diaminopimelate: step 1/1.</text>
</comment>
<dbReference type="AlphaFoldDB" id="A0A2U2BLR6"/>
<proteinExistence type="inferred from homology"/>
<feature type="site" description="Could be important to modulate the pK values of the two catalytic cysteine residues" evidence="9">
    <location>
        <position position="230"/>
    </location>
</feature>
<dbReference type="HAMAP" id="MF_00197">
    <property type="entry name" value="DAP_epimerase"/>
    <property type="match status" value="1"/>
</dbReference>
<dbReference type="RefSeq" id="WP_109088984.1">
    <property type="nucleotide sequence ID" value="NZ_QEXO01000002.1"/>
</dbReference>
<feature type="binding site" evidence="9">
    <location>
        <position position="179"/>
    </location>
    <ligand>
        <name>substrate</name>
    </ligand>
</feature>
<reference evidence="11 12" key="2">
    <citation type="submission" date="2018-05" db="EMBL/GenBank/DDBJ databases">
        <authorList>
            <person name="Lanie J.A."/>
            <person name="Ng W.-L."/>
            <person name="Kazmierczak K.M."/>
            <person name="Andrzejewski T.M."/>
            <person name="Davidsen T.M."/>
            <person name="Wayne K.J."/>
            <person name="Tettelin H."/>
            <person name="Glass J.I."/>
            <person name="Rusch D."/>
            <person name="Podicherti R."/>
            <person name="Tsui H.-C.T."/>
            <person name="Winkler M.E."/>
        </authorList>
    </citation>
    <scope>NUCLEOTIDE SEQUENCE [LARGE SCALE GENOMIC DNA]</scope>
    <source>
        <strain evidence="11 12">YBY</strain>
    </source>
</reference>
<evidence type="ECO:0000256" key="4">
    <source>
        <dbReference type="ARBA" id="ARBA00022490"/>
    </source>
</evidence>
<feature type="site" description="Could be important to modulate the pK values of the two catalytic cysteine residues" evidence="9">
    <location>
        <position position="181"/>
    </location>
</feature>
<dbReference type="STRING" id="511.UZ73_08600"/>
<comment type="caution">
    <text evidence="11">The sequence shown here is derived from an EMBL/GenBank/DDBJ whole genome shotgun (WGS) entry which is preliminary data.</text>
</comment>
<comment type="subcellular location">
    <subcellularLocation>
        <location evidence="9">Cytoplasm</location>
    </subcellularLocation>
</comment>
<evidence type="ECO:0000256" key="6">
    <source>
        <dbReference type="ARBA" id="ARBA00023154"/>
    </source>
</evidence>
<dbReference type="GO" id="GO:0009089">
    <property type="term" value="P:lysine biosynthetic process via diaminopimelate"/>
    <property type="evidence" value="ECO:0007669"/>
    <property type="project" value="UniProtKB-UniRule"/>
</dbReference>
<keyword evidence="5 9" id="KW-0028">Amino-acid biosynthesis</keyword>
<dbReference type="EMBL" id="QEXO01000002">
    <property type="protein sequence ID" value="PWE14965.1"/>
    <property type="molecule type" value="Genomic_DNA"/>
</dbReference>
<sequence length="307" mass="33034">MHSPTAPQPISSLWRFSKMHGAGNDFVMLDGVTQHIELTPERARALADRHFGIGADQILLVEAATEAGADFRYRIFNADGSEVEHCGNGARCFVRFVHEQGLSSANPLRAQIRTGIISLNDDPQRGVDVMMGTTRFAPADVGFDNRGLETRAQGEDTLWLLPVPDQAAPVALSLVSISNPHAVQVVDDVKQAPVATVGPFIESHPRFAHKVNAGFMQVIDPHHIKLRVYERGAGETLACGTGACAAVVAGIRRGLLQSPVVVDTRGGSLRIEWDGQALRMSGPAQTVFTGQVDIDALCASLARKETF</sequence>
<dbReference type="PROSITE" id="PS01326">
    <property type="entry name" value="DAP_EPIMERASE"/>
    <property type="match status" value="1"/>
</dbReference>
<evidence type="ECO:0000256" key="5">
    <source>
        <dbReference type="ARBA" id="ARBA00022605"/>
    </source>
</evidence>
<dbReference type="NCBIfam" id="TIGR00652">
    <property type="entry name" value="DapF"/>
    <property type="match status" value="1"/>
</dbReference>
<dbReference type="Proteomes" id="UP000245216">
    <property type="component" value="Unassembled WGS sequence"/>
</dbReference>
<accession>A0A2U2BLR6</accession>
<dbReference type="Gene3D" id="3.10.310.10">
    <property type="entry name" value="Diaminopimelate Epimerase, Chain A, domain 1"/>
    <property type="match status" value="2"/>
</dbReference>
<evidence type="ECO:0000256" key="10">
    <source>
        <dbReference type="PROSITE-ProRule" id="PRU10125"/>
    </source>
</evidence>
<dbReference type="FunFam" id="3.10.310.10:FF:000001">
    <property type="entry name" value="Diaminopimelate epimerase"/>
    <property type="match status" value="1"/>
</dbReference>
<feature type="active site" evidence="10">
    <location>
        <position position="86"/>
    </location>
</feature>
<name>A0A2U2BLR6_ALCFA</name>
<feature type="binding site" evidence="9">
    <location>
        <begin position="240"/>
        <end position="241"/>
    </location>
    <ligand>
        <name>substrate</name>
    </ligand>
</feature>
<evidence type="ECO:0000256" key="8">
    <source>
        <dbReference type="ARBA" id="ARBA00051712"/>
    </source>
</evidence>
<dbReference type="Pfam" id="PF01678">
    <property type="entry name" value="DAP_epimerase"/>
    <property type="match status" value="2"/>
</dbReference>
<reference evidence="11 12" key="1">
    <citation type="submission" date="2018-05" db="EMBL/GenBank/DDBJ databases">
        <title>Genome Sequence of an Efficient Indole-Degrading Bacterium, Alcaligenes sp.YBY.</title>
        <authorList>
            <person name="Yang B."/>
        </authorList>
    </citation>
    <scope>NUCLEOTIDE SEQUENCE [LARGE SCALE GENOMIC DNA]</scope>
    <source>
        <strain evidence="11 12">YBY</strain>
    </source>
</reference>
<comment type="function">
    <text evidence="9">Catalyzes the stereoinversion of LL-2,6-diaminopimelate (L,L-DAP) to meso-diaminopimelate (meso-DAP), a precursor of L-lysine and an essential component of the bacterial peptidoglycan.</text>
</comment>
<feature type="binding site" evidence="9">
    <location>
        <position position="57"/>
    </location>
    <ligand>
        <name>substrate</name>
    </ligand>
</feature>
<feature type="active site" description="Proton donor" evidence="9">
    <location>
        <position position="86"/>
    </location>
</feature>
<feature type="binding site" evidence="9">
    <location>
        <begin position="230"/>
        <end position="231"/>
    </location>
    <ligand>
        <name>substrate</name>
    </ligand>
</feature>
<feature type="binding site" evidence="9">
    <location>
        <position position="77"/>
    </location>
    <ligand>
        <name>substrate</name>
    </ligand>
</feature>
<evidence type="ECO:0000256" key="2">
    <source>
        <dbReference type="ARBA" id="ARBA00010219"/>
    </source>
</evidence>
<keyword evidence="6 9" id="KW-0457">Lysine biosynthesis</keyword>
<protein>
    <recommendedName>
        <fullName evidence="3 9">Diaminopimelate epimerase</fullName>
        <shortName evidence="9">DAP epimerase</shortName>
        <ecNumber evidence="3 9">5.1.1.7</ecNumber>
    </recommendedName>
    <alternativeName>
        <fullName evidence="9">PLP-independent amino acid racemase</fullName>
    </alternativeName>
</protein>
<dbReference type="PANTHER" id="PTHR31689:SF0">
    <property type="entry name" value="DIAMINOPIMELATE EPIMERASE"/>
    <property type="match status" value="1"/>
</dbReference>
<evidence type="ECO:0000256" key="7">
    <source>
        <dbReference type="ARBA" id="ARBA00023235"/>
    </source>
</evidence>
<feature type="binding site" evidence="9">
    <location>
        <begin position="87"/>
        <end position="88"/>
    </location>
    <ligand>
        <name>substrate</name>
    </ligand>
</feature>
<evidence type="ECO:0000256" key="9">
    <source>
        <dbReference type="HAMAP-Rule" id="MF_00197"/>
    </source>
</evidence>